<evidence type="ECO:0000256" key="1">
    <source>
        <dbReference type="PROSITE-ProRule" id="PRU00176"/>
    </source>
</evidence>
<dbReference type="GO" id="GO:0003723">
    <property type="term" value="F:RNA binding"/>
    <property type="evidence" value="ECO:0007669"/>
    <property type="project" value="UniProtKB-UniRule"/>
</dbReference>
<feature type="region of interest" description="Disordered" evidence="2">
    <location>
        <begin position="149"/>
        <end position="184"/>
    </location>
</feature>
<feature type="region of interest" description="Disordered" evidence="2">
    <location>
        <begin position="1"/>
        <end position="83"/>
    </location>
</feature>
<dbReference type="InterPro" id="IPR050441">
    <property type="entry name" value="RBM"/>
</dbReference>
<dbReference type="SUPFAM" id="SSF54928">
    <property type="entry name" value="RNA-binding domain, RBD"/>
    <property type="match status" value="1"/>
</dbReference>
<dbReference type="InterPro" id="IPR012677">
    <property type="entry name" value="Nucleotide-bd_a/b_plait_sf"/>
</dbReference>
<reference evidence="4" key="1">
    <citation type="submission" date="2021-01" db="EMBL/GenBank/DDBJ databases">
        <authorList>
            <person name="Kaushik A."/>
        </authorList>
    </citation>
    <scope>NUCLEOTIDE SEQUENCE</scope>
    <source>
        <strain evidence="4">AG6-10EEA</strain>
    </source>
</reference>
<dbReference type="InterPro" id="IPR035979">
    <property type="entry name" value="RBD_domain_sf"/>
</dbReference>
<protein>
    <recommendedName>
        <fullName evidence="3">RRM domain-containing protein</fullName>
    </recommendedName>
</protein>
<gene>
    <name evidence="4" type="ORF">RDB_LOCUS134226</name>
</gene>
<keyword evidence="1" id="KW-0694">RNA-binding</keyword>
<evidence type="ECO:0000256" key="2">
    <source>
        <dbReference type="SAM" id="MobiDB-lite"/>
    </source>
</evidence>
<dbReference type="Proteomes" id="UP000663853">
    <property type="component" value="Unassembled WGS sequence"/>
</dbReference>
<sequence>MNDAWANSTDTTPATAADEWDATANGRAEQDPYAEDNGSARPAERESRRSRSRSPTRDGADHRGRNDGGNPGTNLHISGLHPRVTDRQLEDTFSKYGKVAKAAVVYDPHSRESRGFAFVMMSTLEEAEAAIAGLNGYVLEGSALRVDKARRGRARTPTPGRYHGPPKRDYYERPYSPRENDYRYRDRYDDGYYRRGYDRDRAYDEDRYRDRYGRYSPPRSRWDDRDTYYYREDDRGSRYSDSRSRYDSRR</sequence>
<accession>A0A8H3HJD0</accession>
<name>A0A8H3HJD0_9AGAM</name>
<evidence type="ECO:0000313" key="5">
    <source>
        <dbReference type="Proteomes" id="UP000663853"/>
    </source>
</evidence>
<feature type="compositionally biased region" description="Basic and acidic residues" evidence="2">
    <location>
        <begin position="42"/>
        <end position="66"/>
    </location>
</feature>
<evidence type="ECO:0000259" key="3">
    <source>
        <dbReference type="PROSITE" id="PS50102"/>
    </source>
</evidence>
<dbReference type="Gene3D" id="3.30.70.330">
    <property type="match status" value="1"/>
</dbReference>
<feature type="compositionally biased region" description="Polar residues" evidence="2">
    <location>
        <begin position="1"/>
        <end position="14"/>
    </location>
</feature>
<proteinExistence type="predicted"/>
<comment type="caution">
    <text evidence="4">The sequence shown here is derived from an EMBL/GenBank/DDBJ whole genome shotgun (WGS) entry which is preliminary data.</text>
</comment>
<dbReference type="AlphaFoldDB" id="A0A8H3HJD0"/>
<dbReference type="SMART" id="SM00360">
    <property type="entry name" value="RRM"/>
    <property type="match status" value="1"/>
</dbReference>
<dbReference type="InterPro" id="IPR000504">
    <property type="entry name" value="RRM_dom"/>
</dbReference>
<organism evidence="4 5">
    <name type="scientific">Rhizoctonia solani</name>
    <dbReference type="NCBI Taxonomy" id="456999"/>
    <lineage>
        <taxon>Eukaryota</taxon>
        <taxon>Fungi</taxon>
        <taxon>Dikarya</taxon>
        <taxon>Basidiomycota</taxon>
        <taxon>Agaricomycotina</taxon>
        <taxon>Agaricomycetes</taxon>
        <taxon>Cantharellales</taxon>
        <taxon>Ceratobasidiaceae</taxon>
        <taxon>Rhizoctonia</taxon>
    </lineage>
</organism>
<dbReference type="Pfam" id="PF00076">
    <property type="entry name" value="RRM_1"/>
    <property type="match status" value="1"/>
</dbReference>
<feature type="compositionally biased region" description="Basic and acidic residues" evidence="2">
    <location>
        <begin position="166"/>
        <end position="184"/>
    </location>
</feature>
<feature type="region of interest" description="Disordered" evidence="2">
    <location>
        <begin position="206"/>
        <end position="227"/>
    </location>
</feature>
<evidence type="ECO:0000313" key="4">
    <source>
        <dbReference type="EMBL" id="CAE6514794.1"/>
    </source>
</evidence>
<dbReference type="EMBL" id="CAJMXA010003771">
    <property type="protein sequence ID" value="CAE6514794.1"/>
    <property type="molecule type" value="Genomic_DNA"/>
</dbReference>
<dbReference type="PANTHER" id="PTHR48034">
    <property type="entry name" value="TRANSFORMER-2 SEX-DETERMINING PROTEIN-RELATED"/>
    <property type="match status" value="1"/>
</dbReference>
<dbReference type="PROSITE" id="PS50102">
    <property type="entry name" value="RRM"/>
    <property type="match status" value="1"/>
</dbReference>
<feature type="domain" description="RRM" evidence="3">
    <location>
        <begin position="73"/>
        <end position="151"/>
    </location>
</feature>